<accession>A0A1S4AK77</accession>
<dbReference type="Proteomes" id="UP000790787">
    <property type="component" value="Chromosome 12"/>
</dbReference>
<feature type="region of interest" description="Disordered" evidence="1">
    <location>
        <begin position="172"/>
        <end position="272"/>
    </location>
</feature>
<dbReference type="GeneID" id="107798602"/>
<dbReference type="RefSeq" id="XP_016477106.1">
    <property type="nucleotide sequence ID" value="XM_016621620.1"/>
</dbReference>
<evidence type="ECO:0000313" key="3">
    <source>
        <dbReference type="RefSeq" id="XP_016477105.1"/>
    </source>
</evidence>
<reference evidence="3 4" key="2">
    <citation type="submission" date="2025-08" db="UniProtKB">
        <authorList>
            <consortium name="RefSeq"/>
        </authorList>
    </citation>
    <scope>IDENTIFICATION</scope>
</reference>
<dbReference type="RefSeq" id="XP_016477105.1">
    <property type="nucleotide sequence ID" value="XM_016621619.1"/>
</dbReference>
<evidence type="ECO:0000313" key="4">
    <source>
        <dbReference type="RefSeq" id="XP_016477106.1"/>
    </source>
</evidence>
<feature type="compositionally biased region" description="Polar residues" evidence="1">
    <location>
        <begin position="172"/>
        <end position="210"/>
    </location>
</feature>
<protein>
    <submittedName>
        <fullName evidence="3 4">Uncharacterized protein</fullName>
    </submittedName>
</protein>
<evidence type="ECO:0000256" key="1">
    <source>
        <dbReference type="SAM" id="MobiDB-lite"/>
    </source>
</evidence>
<feature type="compositionally biased region" description="Polar residues" evidence="1">
    <location>
        <begin position="233"/>
        <end position="251"/>
    </location>
</feature>
<proteinExistence type="predicted"/>
<dbReference type="PaxDb" id="4097-A0A1S4AK77"/>
<dbReference type="OrthoDB" id="10276391at2759"/>
<evidence type="ECO:0000313" key="2">
    <source>
        <dbReference type="Proteomes" id="UP000790787"/>
    </source>
</evidence>
<feature type="region of interest" description="Disordered" evidence="1">
    <location>
        <begin position="133"/>
        <end position="158"/>
    </location>
</feature>
<dbReference type="KEGG" id="nta:107798602"/>
<organism evidence="3">
    <name type="scientific">Nicotiana tabacum</name>
    <name type="common">Common tobacco</name>
    <dbReference type="NCBI Taxonomy" id="4097"/>
    <lineage>
        <taxon>Eukaryota</taxon>
        <taxon>Viridiplantae</taxon>
        <taxon>Streptophyta</taxon>
        <taxon>Embryophyta</taxon>
        <taxon>Tracheophyta</taxon>
        <taxon>Spermatophyta</taxon>
        <taxon>Magnoliopsida</taxon>
        <taxon>eudicotyledons</taxon>
        <taxon>Gunneridae</taxon>
        <taxon>Pentapetalae</taxon>
        <taxon>asterids</taxon>
        <taxon>lamiids</taxon>
        <taxon>Solanales</taxon>
        <taxon>Solanaceae</taxon>
        <taxon>Nicotianoideae</taxon>
        <taxon>Nicotianeae</taxon>
        <taxon>Nicotiana</taxon>
    </lineage>
</organism>
<dbReference type="AlphaFoldDB" id="A0A1S4AK77"/>
<reference evidence="2" key="1">
    <citation type="journal article" date="2014" name="Nat. Commun.">
        <title>The tobacco genome sequence and its comparison with those of tomato and potato.</title>
        <authorList>
            <person name="Sierro N."/>
            <person name="Battey J.N."/>
            <person name="Ouadi S."/>
            <person name="Bakaher N."/>
            <person name="Bovet L."/>
            <person name="Willig A."/>
            <person name="Goepfert S."/>
            <person name="Peitsch M.C."/>
            <person name="Ivanov N.V."/>
        </authorList>
    </citation>
    <scope>NUCLEOTIDE SEQUENCE [LARGE SCALE GENOMIC DNA]</scope>
</reference>
<gene>
    <name evidence="3 4" type="primary">LOC107798602</name>
</gene>
<keyword evidence="2" id="KW-1185">Reference proteome</keyword>
<sequence>MLATHANTNVQIVQIQHKSTTIDLDIDPKPSNNNYIEQFIITIQNTMYANSTMPYVRRNVKVNFDANFNEQMNSCALQNNVEISRHEKLREQSTKESAEKLSPSAANMLQAHIPTESNELQAAVNQCDLSLSNVDNENNNPLSYPKNMPSRSPNDKEDTIPVETYITDKGEYSSQASQQQFKTTHPTQNITHTANPQQEQHIRQSTTSKPAYTVPKISANFDKPNHPKASKKPATSDQKVLTQATKTNETPNPKDINVKPNKSANYPAPSPPTITQSLATKVRARQTAKIAPIEFTPPRITTKQGQSTVMFTRKDCMVSLANRCQSIYFYKGGPRKRGGRIQKAK</sequence>
<feature type="compositionally biased region" description="Polar residues" evidence="1">
    <location>
        <begin position="133"/>
        <end position="142"/>
    </location>
</feature>
<name>A0A1S4AK77_TOBAC</name>